<dbReference type="Pfam" id="PF10650">
    <property type="entry name" value="zf-C3H1"/>
    <property type="match status" value="1"/>
</dbReference>
<feature type="compositionally biased region" description="Acidic residues" evidence="2">
    <location>
        <begin position="1036"/>
        <end position="1045"/>
    </location>
</feature>
<proteinExistence type="predicted"/>
<feature type="region of interest" description="Disordered" evidence="2">
    <location>
        <begin position="609"/>
        <end position="699"/>
    </location>
</feature>
<name>A0A6A6A0Y6_9PLEO</name>
<reference evidence="4" key="1">
    <citation type="journal article" date="2020" name="Stud. Mycol.">
        <title>101 Dothideomycetes genomes: a test case for predicting lifestyles and emergence of pathogens.</title>
        <authorList>
            <person name="Haridas S."/>
            <person name="Albert R."/>
            <person name="Binder M."/>
            <person name="Bloem J."/>
            <person name="Labutti K."/>
            <person name="Salamov A."/>
            <person name="Andreopoulos B."/>
            <person name="Baker S."/>
            <person name="Barry K."/>
            <person name="Bills G."/>
            <person name="Bluhm B."/>
            <person name="Cannon C."/>
            <person name="Castanera R."/>
            <person name="Culley D."/>
            <person name="Daum C."/>
            <person name="Ezra D."/>
            <person name="Gonzalez J."/>
            <person name="Henrissat B."/>
            <person name="Kuo A."/>
            <person name="Liang C."/>
            <person name="Lipzen A."/>
            <person name="Lutzoni F."/>
            <person name="Magnuson J."/>
            <person name="Mondo S."/>
            <person name="Nolan M."/>
            <person name="Ohm R."/>
            <person name="Pangilinan J."/>
            <person name="Park H.-J."/>
            <person name="Ramirez L."/>
            <person name="Alfaro M."/>
            <person name="Sun H."/>
            <person name="Tritt A."/>
            <person name="Yoshinaga Y."/>
            <person name="Zwiers L.-H."/>
            <person name="Turgeon B."/>
            <person name="Goodwin S."/>
            <person name="Spatafora J."/>
            <person name="Crous P."/>
            <person name="Grigoriev I."/>
        </authorList>
    </citation>
    <scope>NUCLEOTIDE SEQUENCE</scope>
    <source>
        <strain evidence="4">CBS 119687</strain>
    </source>
</reference>
<protein>
    <recommendedName>
        <fullName evidence="3">Putative zinc-finger domain-containing protein</fullName>
    </recommendedName>
</protein>
<feature type="compositionally biased region" description="Polar residues" evidence="2">
    <location>
        <begin position="426"/>
        <end position="450"/>
    </location>
</feature>
<evidence type="ECO:0000256" key="1">
    <source>
        <dbReference type="SAM" id="Coils"/>
    </source>
</evidence>
<feature type="region of interest" description="Disordered" evidence="2">
    <location>
        <begin position="17"/>
        <end position="78"/>
    </location>
</feature>
<evidence type="ECO:0000313" key="5">
    <source>
        <dbReference type="Proteomes" id="UP000799771"/>
    </source>
</evidence>
<feature type="compositionally biased region" description="Polar residues" evidence="2">
    <location>
        <begin position="649"/>
        <end position="664"/>
    </location>
</feature>
<dbReference type="EMBL" id="ML977520">
    <property type="protein sequence ID" value="KAF2124221.1"/>
    <property type="molecule type" value="Genomic_DNA"/>
</dbReference>
<dbReference type="AlphaFoldDB" id="A0A6A6A0Y6"/>
<feature type="region of interest" description="Disordered" evidence="2">
    <location>
        <begin position="399"/>
        <end position="596"/>
    </location>
</feature>
<gene>
    <name evidence="4" type="ORF">P153DRAFT_426669</name>
</gene>
<feature type="compositionally biased region" description="Low complexity" evidence="2">
    <location>
        <begin position="405"/>
        <end position="422"/>
    </location>
</feature>
<dbReference type="GeneID" id="54413048"/>
<keyword evidence="5" id="KW-1185">Reference proteome</keyword>
<evidence type="ECO:0000256" key="2">
    <source>
        <dbReference type="SAM" id="MobiDB-lite"/>
    </source>
</evidence>
<organism evidence="4 5">
    <name type="scientific">Dothidotthia symphoricarpi CBS 119687</name>
    <dbReference type="NCBI Taxonomy" id="1392245"/>
    <lineage>
        <taxon>Eukaryota</taxon>
        <taxon>Fungi</taxon>
        <taxon>Dikarya</taxon>
        <taxon>Ascomycota</taxon>
        <taxon>Pezizomycotina</taxon>
        <taxon>Dothideomycetes</taxon>
        <taxon>Pleosporomycetidae</taxon>
        <taxon>Pleosporales</taxon>
        <taxon>Dothidotthiaceae</taxon>
        <taxon>Dothidotthia</taxon>
    </lineage>
</organism>
<feature type="domain" description="Putative zinc-finger" evidence="3">
    <location>
        <begin position="1163"/>
        <end position="1184"/>
    </location>
</feature>
<accession>A0A6A6A0Y6</accession>
<feature type="region of interest" description="Disordered" evidence="2">
    <location>
        <begin position="337"/>
        <end position="386"/>
    </location>
</feature>
<feature type="compositionally biased region" description="Acidic residues" evidence="2">
    <location>
        <begin position="1004"/>
        <end position="1020"/>
    </location>
</feature>
<feature type="compositionally biased region" description="Polar residues" evidence="2">
    <location>
        <begin position="893"/>
        <end position="902"/>
    </location>
</feature>
<keyword evidence="1" id="KW-0175">Coiled coil</keyword>
<feature type="coiled-coil region" evidence="1">
    <location>
        <begin position="715"/>
        <end position="749"/>
    </location>
</feature>
<feature type="compositionally biased region" description="Polar residues" evidence="2">
    <location>
        <begin position="672"/>
        <end position="688"/>
    </location>
</feature>
<dbReference type="InterPro" id="IPR019607">
    <property type="entry name" value="Putative_zinc-finger_domain"/>
</dbReference>
<feature type="region of interest" description="Disordered" evidence="2">
    <location>
        <begin position="861"/>
        <end position="1081"/>
    </location>
</feature>
<feature type="compositionally biased region" description="Low complexity" evidence="2">
    <location>
        <begin position="568"/>
        <end position="579"/>
    </location>
</feature>
<sequence>MANNQYSQPYFGLPFAFSHQQMPQPVPTAHPESHAGSSDARQPPAPDAFPSLPGLNFTAYGQNTQQPQYSPTAWPPPPPDAWLPFMQNGMVPPPPLPGFGFPPPGLPPIPQHHPATPTAFPPRPATAANERVTEVMDIDREDGEVSDGEVASHASAHNAERQTKPEPPRSTPQTSRVLDEPYNPSRPAAGQKTSQEPARKPAQPQSAQPIVDTMQQNREAVRQFVKLLNSNNVGYRALANEVDDSQRDLLRGVYSSCNLASEPEPIVLPKANGAGQASAISPAVQPSSVTQDQPQNVMLAKTVPAVKTNVNPVPPVKSAPSPVDRKDYIARLQAAKKAKQAGAMKPSPPRKTTPTTVINPVPAVKSPQPASTPMPKQPATDEQKARNTELIKKRLAAIKAGKKPASTASNGPVSSSSPAPVVERAQGTTAPLPQAASNGANTPNPPSHVSSFPGLPGLFMNMSPNPNGTSATVSKPSLTIPQKRPAPSDKSEVSTPRGSVASYTRPLGESPHTRHNEQVIINIDDSEGSDMDIEDDQDAPKSAAASPLPPTHDIHQTPGKLPDFPLRPASVQPASSAVSTPGPQTPATLARKDGIDKKERELAALKITLKKKLAEKREKDRAAAATAAAAISTPSSLPPRPPMPELPPQNTSHVQPVTMESSYSMPIRDGLDSTTKPRFADSPSTHNNNSRRRREQILLEQSSYDAELVSNQEQVARLTKEMGQLLARNEKLTKDKARLAEELESLGVDTEGMSHAELRAKKDEIEHAKSPLSNSQPQDAGHISQPIINGFKTSARVSPPAEIPQPTPAAEKSTPVALMSANSMGVAHITLPGLGRAVHQAPEPKTADFHNSVLEDTPAAEPMSVMPQESRVADTQDFSQSNEILARADTDRMSINGSTSGARRSATPLDDEEDFYSPPPPAATPTEAENNIIEGPQAQVAANMNVVTSPSEEGEVEMSLSTEDEEEEEEYEPEEPTFVTDIPIPENQVPEPDVAQSSSSPDVSTDEEEPYEPPDFDQEMTDIPVATMDATVGQNEPEDEVEDGAMDIATSSSDESSDSDSDEESSSDPEDDDSISASNAPLRDTDIADDLAPELQTEPVPVVSISETVPVDDDQVELDKFTPYESPLRMFKSYRYHPSYTQDVSGGFLSMTYSHQIDAETPLCQYESAGGSCNDAECPDQHFRGMGITGEKLLVQLGTANPGKTPEAKQKWNDGLRGVLKELRQKNIKDPNGIAEEIAKYRREFLDDDTRVVNL</sequence>
<evidence type="ECO:0000259" key="3">
    <source>
        <dbReference type="Pfam" id="PF10650"/>
    </source>
</evidence>
<dbReference type="Proteomes" id="UP000799771">
    <property type="component" value="Unassembled WGS sequence"/>
</dbReference>
<feature type="compositionally biased region" description="Pro residues" evidence="2">
    <location>
        <begin position="636"/>
        <end position="647"/>
    </location>
</feature>
<feature type="compositionally biased region" description="Acidic residues" evidence="2">
    <location>
        <begin position="1055"/>
        <end position="1074"/>
    </location>
</feature>
<feature type="compositionally biased region" description="Polar residues" evidence="2">
    <location>
        <begin position="203"/>
        <end position="212"/>
    </location>
</feature>
<dbReference type="RefSeq" id="XP_033518614.1">
    <property type="nucleotide sequence ID" value="XM_033672616.1"/>
</dbReference>
<feature type="compositionally biased region" description="Acidic residues" evidence="2">
    <location>
        <begin position="952"/>
        <end position="975"/>
    </location>
</feature>
<feature type="compositionally biased region" description="Polar residues" evidence="2">
    <location>
        <begin position="462"/>
        <end position="480"/>
    </location>
</feature>
<evidence type="ECO:0000313" key="4">
    <source>
        <dbReference type="EMBL" id="KAF2124221.1"/>
    </source>
</evidence>
<feature type="compositionally biased region" description="Acidic residues" evidence="2">
    <location>
        <begin position="524"/>
        <end position="537"/>
    </location>
</feature>
<feature type="region of interest" description="Disordered" evidence="2">
    <location>
        <begin position="143"/>
        <end position="212"/>
    </location>
</feature>
<feature type="compositionally biased region" description="Polar residues" evidence="2">
    <location>
        <begin position="940"/>
        <end position="951"/>
    </location>
</feature>
<dbReference type="OrthoDB" id="1922977at2759"/>
<feature type="compositionally biased region" description="Basic and acidic residues" evidence="2">
    <location>
        <begin position="158"/>
        <end position="167"/>
    </location>
</feature>